<keyword evidence="5" id="KW-0963">Cytoplasm</keyword>
<dbReference type="GO" id="GO:0045892">
    <property type="term" value="P:negative regulation of DNA-templated transcription"/>
    <property type="evidence" value="ECO:0007669"/>
    <property type="project" value="TreeGrafter"/>
</dbReference>
<evidence type="ECO:0000256" key="10">
    <source>
        <dbReference type="ARBA" id="ARBA00023125"/>
    </source>
</evidence>
<comment type="cofactor">
    <cofactor evidence="12">
        <name>Zn(2+)</name>
        <dbReference type="ChEBI" id="CHEBI:29105"/>
    </cofactor>
    <text evidence="12">Binds 1 zinc ion per subunit.</text>
</comment>
<evidence type="ECO:0000256" key="8">
    <source>
        <dbReference type="ARBA" id="ARBA00022833"/>
    </source>
</evidence>
<comment type="subcellular location">
    <subcellularLocation>
        <location evidence="1">Cytoplasm</location>
    </subcellularLocation>
</comment>
<dbReference type="Gene3D" id="3.30.1490.190">
    <property type="match status" value="1"/>
</dbReference>
<evidence type="ECO:0000256" key="6">
    <source>
        <dbReference type="ARBA" id="ARBA00022491"/>
    </source>
</evidence>
<dbReference type="AlphaFoldDB" id="A0A8J6Y6D7"/>
<feature type="binding site" evidence="12">
    <location>
        <position position="102"/>
    </location>
    <ligand>
        <name>Zn(2+)</name>
        <dbReference type="ChEBI" id="CHEBI:29105"/>
    </ligand>
</feature>
<dbReference type="GO" id="GO:1900376">
    <property type="term" value="P:regulation of secondary metabolite biosynthetic process"/>
    <property type="evidence" value="ECO:0007669"/>
    <property type="project" value="TreeGrafter"/>
</dbReference>
<dbReference type="GO" id="GO:0003700">
    <property type="term" value="F:DNA-binding transcription factor activity"/>
    <property type="evidence" value="ECO:0007669"/>
    <property type="project" value="InterPro"/>
</dbReference>
<dbReference type="GO" id="GO:0000976">
    <property type="term" value="F:transcription cis-regulatory region binding"/>
    <property type="evidence" value="ECO:0007669"/>
    <property type="project" value="TreeGrafter"/>
</dbReference>
<keyword evidence="7 12" id="KW-0479">Metal-binding</keyword>
<keyword evidence="11" id="KW-0804">Transcription</keyword>
<proteinExistence type="inferred from homology"/>
<keyword evidence="6" id="KW-0678">Repressor</keyword>
<evidence type="ECO:0000256" key="7">
    <source>
        <dbReference type="ARBA" id="ARBA00022723"/>
    </source>
</evidence>
<keyword evidence="10" id="KW-0238">DNA-binding</keyword>
<sequence length="155" mass="18215">MTSKLAQRAQKLFIQYLRENNLKVTQERLALLDEIFATDEHLDADDLLARMKTKQRKVSRATVYRTLDLLVQCGLVRKSRLGREHYFYEKMEPGGGHHHMVCTATGKIIEFWDADLDERLRRLCQEHKFRPTFISIQIQGLSEEGQKVEQDTSFF</sequence>
<dbReference type="Proteomes" id="UP000598633">
    <property type="component" value="Unassembled WGS sequence"/>
</dbReference>
<dbReference type="Pfam" id="PF01475">
    <property type="entry name" value="FUR"/>
    <property type="match status" value="1"/>
</dbReference>
<evidence type="ECO:0000256" key="3">
    <source>
        <dbReference type="ARBA" id="ARBA00011738"/>
    </source>
</evidence>
<evidence type="ECO:0000256" key="1">
    <source>
        <dbReference type="ARBA" id="ARBA00004496"/>
    </source>
</evidence>
<evidence type="ECO:0000256" key="12">
    <source>
        <dbReference type="PIRSR" id="PIRSR602481-1"/>
    </source>
</evidence>
<evidence type="ECO:0000313" key="13">
    <source>
        <dbReference type="EMBL" id="MBD3871162.1"/>
    </source>
</evidence>
<keyword evidence="9" id="KW-0805">Transcription regulation</keyword>
<dbReference type="InterPro" id="IPR036388">
    <property type="entry name" value="WH-like_DNA-bd_sf"/>
</dbReference>
<name>A0A8J6Y6D7_9BACT</name>
<evidence type="ECO:0000256" key="2">
    <source>
        <dbReference type="ARBA" id="ARBA00007957"/>
    </source>
</evidence>
<evidence type="ECO:0000256" key="9">
    <source>
        <dbReference type="ARBA" id="ARBA00023015"/>
    </source>
</evidence>
<comment type="similarity">
    <text evidence="2">Belongs to the Fur family.</text>
</comment>
<dbReference type="EMBL" id="JACXWA010000120">
    <property type="protein sequence ID" value="MBD3871162.1"/>
    <property type="molecule type" value="Genomic_DNA"/>
</dbReference>
<dbReference type="InterPro" id="IPR043135">
    <property type="entry name" value="Fur_C"/>
</dbReference>
<keyword evidence="8 12" id="KW-0862">Zinc</keyword>
<dbReference type="CDD" id="cd07153">
    <property type="entry name" value="Fur_like"/>
    <property type="match status" value="1"/>
</dbReference>
<gene>
    <name evidence="13" type="ORF">IFJ97_07380</name>
</gene>
<dbReference type="GO" id="GO:0008270">
    <property type="term" value="F:zinc ion binding"/>
    <property type="evidence" value="ECO:0007669"/>
    <property type="project" value="TreeGrafter"/>
</dbReference>
<dbReference type="Gene3D" id="1.10.10.10">
    <property type="entry name" value="Winged helix-like DNA-binding domain superfamily/Winged helix DNA-binding domain"/>
    <property type="match status" value="1"/>
</dbReference>
<reference evidence="13 14" key="1">
    <citation type="submission" date="2020-08" db="EMBL/GenBank/DDBJ databases">
        <title>Acidobacteriota in marine sediments use diverse sulfur dissimilation pathways.</title>
        <authorList>
            <person name="Wasmund K."/>
        </authorList>
    </citation>
    <scope>NUCLEOTIDE SEQUENCE [LARGE SCALE GENOMIC DNA]</scope>
    <source>
        <strain evidence="13">MAG AM3-A</strain>
    </source>
</reference>
<evidence type="ECO:0000256" key="5">
    <source>
        <dbReference type="ARBA" id="ARBA00022490"/>
    </source>
</evidence>
<protein>
    <recommendedName>
        <fullName evidence="4">Ferric uptake regulation protein</fullName>
    </recommendedName>
</protein>
<dbReference type="InterPro" id="IPR002481">
    <property type="entry name" value="FUR"/>
</dbReference>
<comment type="subunit">
    <text evidence="3">Homodimer.</text>
</comment>
<comment type="caution">
    <text evidence="13">The sequence shown here is derived from an EMBL/GenBank/DDBJ whole genome shotgun (WGS) entry which is preliminary data.</text>
</comment>
<dbReference type="PANTHER" id="PTHR33202:SF2">
    <property type="entry name" value="FERRIC UPTAKE REGULATION PROTEIN"/>
    <property type="match status" value="1"/>
</dbReference>
<dbReference type="GO" id="GO:0005829">
    <property type="term" value="C:cytosol"/>
    <property type="evidence" value="ECO:0007669"/>
    <property type="project" value="TreeGrafter"/>
</dbReference>
<accession>A0A8J6Y6D7</accession>
<evidence type="ECO:0000256" key="11">
    <source>
        <dbReference type="ARBA" id="ARBA00023163"/>
    </source>
</evidence>
<dbReference type="SUPFAM" id="SSF46785">
    <property type="entry name" value="Winged helix' DNA-binding domain"/>
    <property type="match status" value="1"/>
</dbReference>
<organism evidence="13 14">
    <name type="scientific">Candidatus Sulfomarinibacter kjeldsenii</name>
    <dbReference type="NCBI Taxonomy" id="2885994"/>
    <lineage>
        <taxon>Bacteria</taxon>
        <taxon>Pseudomonadati</taxon>
        <taxon>Acidobacteriota</taxon>
        <taxon>Thermoanaerobaculia</taxon>
        <taxon>Thermoanaerobaculales</taxon>
        <taxon>Candidatus Sulfomarinibacteraceae</taxon>
        <taxon>Candidatus Sulfomarinibacter</taxon>
    </lineage>
</organism>
<dbReference type="InterPro" id="IPR036390">
    <property type="entry name" value="WH_DNA-bd_sf"/>
</dbReference>
<dbReference type="PANTHER" id="PTHR33202">
    <property type="entry name" value="ZINC UPTAKE REGULATION PROTEIN"/>
    <property type="match status" value="1"/>
</dbReference>
<evidence type="ECO:0000313" key="14">
    <source>
        <dbReference type="Proteomes" id="UP000598633"/>
    </source>
</evidence>
<evidence type="ECO:0000256" key="4">
    <source>
        <dbReference type="ARBA" id="ARBA00020910"/>
    </source>
</evidence>